<dbReference type="InterPro" id="IPR019888">
    <property type="entry name" value="Tscrpt_reg_AsnC-like"/>
</dbReference>
<dbReference type="SMART" id="SM00344">
    <property type="entry name" value="HTH_ASNC"/>
    <property type="match status" value="1"/>
</dbReference>
<evidence type="ECO:0000313" key="5">
    <source>
        <dbReference type="EMBL" id="VEG27028.1"/>
    </source>
</evidence>
<sequence length="151" mass="16415">MLHSSHMSSSEVLDRLDHSLIAALRKDGRAPVAELARELGVTRTTVTKRIERLQEHGVIVGFTVQLGHDAAHDVRAICHLAIEGRTMNAAIATLRGMPAVTGLHATNGEWDLIAELTVPTLADVDHTLGRIREITGVHRSETSLLLRSVLV</sequence>
<dbReference type="GO" id="GO:0043200">
    <property type="term" value="P:response to amino acid"/>
    <property type="evidence" value="ECO:0007669"/>
    <property type="project" value="TreeGrafter"/>
</dbReference>
<evidence type="ECO:0000256" key="3">
    <source>
        <dbReference type="ARBA" id="ARBA00023163"/>
    </source>
</evidence>
<dbReference type="Pfam" id="PF01037">
    <property type="entry name" value="AsnC_trans_reg"/>
    <property type="match status" value="1"/>
</dbReference>
<proteinExistence type="predicted"/>
<dbReference type="GO" id="GO:0005829">
    <property type="term" value="C:cytosol"/>
    <property type="evidence" value="ECO:0007669"/>
    <property type="project" value="TreeGrafter"/>
</dbReference>
<dbReference type="GO" id="GO:0043565">
    <property type="term" value="F:sequence-specific DNA binding"/>
    <property type="evidence" value="ECO:0007669"/>
    <property type="project" value="InterPro"/>
</dbReference>
<organism evidence="5 6">
    <name type="scientific">Actinomyces howellii</name>
    <dbReference type="NCBI Taxonomy" id="52771"/>
    <lineage>
        <taxon>Bacteria</taxon>
        <taxon>Bacillati</taxon>
        <taxon>Actinomycetota</taxon>
        <taxon>Actinomycetes</taxon>
        <taxon>Actinomycetales</taxon>
        <taxon>Actinomycetaceae</taxon>
        <taxon>Actinomyces</taxon>
    </lineage>
</organism>
<dbReference type="PROSITE" id="PS00519">
    <property type="entry name" value="HTH_ASNC_1"/>
    <property type="match status" value="1"/>
</dbReference>
<dbReference type="PANTHER" id="PTHR30154">
    <property type="entry name" value="LEUCINE-RESPONSIVE REGULATORY PROTEIN"/>
    <property type="match status" value="1"/>
</dbReference>
<dbReference type="Gene3D" id="3.30.70.920">
    <property type="match status" value="1"/>
</dbReference>
<dbReference type="Gene3D" id="1.10.10.10">
    <property type="entry name" value="Winged helix-like DNA-binding domain superfamily/Winged helix DNA-binding domain"/>
    <property type="match status" value="1"/>
</dbReference>
<keyword evidence="3" id="KW-0804">Transcription</keyword>
<keyword evidence="2" id="KW-0238">DNA-binding</keyword>
<reference evidence="5 6" key="1">
    <citation type="submission" date="2018-12" db="EMBL/GenBank/DDBJ databases">
        <authorList>
            <consortium name="Pathogen Informatics"/>
        </authorList>
    </citation>
    <scope>NUCLEOTIDE SEQUENCE [LARGE SCALE GENOMIC DNA]</scope>
    <source>
        <strain evidence="5 6">NCTC11636</strain>
    </source>
</reference>
<evidence type="ECO:0000256" key="1">
    <source>
        <dbReference type="ARBA" id="ARBA00023015"/>
    </source>
</evidence>
<dbReference type="Proteomes" id="UP000266895">
    <property type="component" value="Chromosome"/>
</dbReference>
<dbReference type="InterPro" id="IPR019887">
    <property type="entry name" value="Tscrpt_reg_AsnC/Lrp_C"/>
</dbReference>
<protein>
    <submittedName>
        <fullName evidence="5">Regulatory protein AsnC</fullName>
    </submittedName>
</protein>
<evidence type="ECO:0000259" key="4">
    <source>
        <dbReference type="PROSITE" id="PS50956"/>
    </source>
</evidence>
<accession>A0A448HFD9</accession>
<dbReference type="PRINTS" id="PR00033">
    <property type="entry name" value="HTHASNC"/>
</dbReference>
<dbReference type="PROSITE" id="PS50956">
    <property type="entry name" value="HTH_ASNC_2"/>
    <property type="match status" value="1"/>
</dbReference>
<dbReference type="InterPro" id="IPR019885">
    <property type="entry name" value="Tscrpt_reg_HTH_AsnC-type_CS"/>
</dbReference>
<dbReference type="Pfam" id="PF13404">
    <property type="entry name" value="HTH_AsnC-type"/>
    <property type="match status" value="1"/>
</dbReference>
<dbReference type="SUPFAM" id="SSF46785">
    <property type="entry name" value="Winged helix' DNA-binding domain"/>
    <property type="match status" value="1"/>
</dbReference>
<keyword evidence="1" id="KW-0805">Transcription regulation</keyword>
<dbReference type="AlphaFoldDB" id="A0A448HFD9"/>
<dbReference type="PANTHER" id="PTHR30154:SF34">
    <property type="entry name" value="TRANSCRIPTIONAL REGULATOR AZLB"/>
    <property type="match status" value="1"/>
</dbReference>
<dbReference type="KEGG" id="ahw:NCTC11636_00833"/>
<name>A0A448HFD9_9ACTO</name>
<evidence type="ECO:0000256" key="2">
    <source>
        <dbReference type="ARBA" id="ARBA00023125"/>
    </source>
</evidence>
<dbReference type="SUPFAM" id="SSF54909">
    <property type="entry name" value="Dimeric alpha+beta barrel"/>
    <property type="match status" value="1"/>
</dbReference>
<dbReference type="InterPro" id="IPR036388">
    <property type="entry name" value="WH-like_DNA-bd_sf"/>
</dbReference>
<keyword evidence="6" id="KW-1185">Reference proteome</keyword>
<evidence type="ECO:0000313" key="6">
    <source>
        <dbReference type="Proteomes" id="UP000266895"/>
    </source>
</evidence>
<feature type="domain" description="HTH asnC-type" evidence="4">
    <location>
        <begin position="13"/>
        <end position="86"/>
    </location>
</feature>
<gene>
    <name evidence="5" type="primary">asnC</name>
    <name evidence="5" type="ORF">NCTC11636_00833</name>
</gene>
<dbReference type="InterPro" id="IPR011008">
    <property type="entry name" value="Dimeric_a/b-barrel"/>
</dbReference>
<dbReference type="EMBL" id="LR134350">
    <property type="protein sequence ID" value="VEG27028.1"/>
    <property type="molecule type" value="Genomic_DNA"/>
</dbReference>
<dbReference type="InterPro" id="IPR036390">
    <property type="entry name" value="WH_DNA-bd_sf"/>
</dbReference>
<dbReference type="InterPro" id="IPR000485">
    <property type="entry name" value="AsnC-type_HTH_dom"/>
</dbReference>